<feature type="region of interest" description="Disordered" evidence="1">
    <location>
        <begin position="299"/>
        <end position="323"/>
    </location>
</feature>
<accession>A0ABS8WU53</accession>
<dbReference type="Proteomes" id="UP000823775">
    <property type="component" value="Unassembled WGS sequence"/>
</dbReference>
<reference evidence="2 3" key="1">
    <citation type="journal article" date="2021" name="BMC Genomics">
        <title>Datura genome reveals duplications of psychoactive alkaloid biosynthetic genes and high mutation rate following tissue culture.</title>
        <authorList>
            <person name="Rajewski A."/>
            <person name="Carter-House D."/>
            <person name="Stajich J."/>
            <person name="Litt A."/>
        </authorList>
    </citation>
    <scope>NUCLEOTIDE SEQUENCE [LARGE SCALE GENOMIC DNA]</scope>
    <source>
        <strain evidence="2">AR-01</strain>
    </source>
</reference>
<comment type="caution">
    <text evidence="2">The sequence shown here is derived from an EMBL/GenBank/DDBJ whole genome shotgun (WGS) entry which is preliminary data.</text>
</comment>
<dbReference type="EMBL" id="JACEIK010011308">
    <property type="protein sequence ID" value="MCE3215600.1"/>
    <property type="molecule type" value="Genomic_DNA"/>
</dbReference>
<name>A0ABS8WU53_DATST</name>
<gene>
    <name evidence="2" type="ORF">HAX54_002908</name>
</gene>
<organism evidence="2 3">
    <name type="scientific">Datura stramonium</name>
    <name type="common">Jimsonweed</name>
    <name type="synonym">Common thornapple</name>
    <dbReference type="NCBI Taxonomy" id="4076"/>
    <lineage>
        <taxon>Eukaryota</taxon>
        <taxon>Viridiplantae</taxon>
        <taxon>Streptophyta</taxon>
        <taxon>Embryophyta</taxon>
        <taxon>Tracheophyta</taxon>
        <taxon>Spermatophyta</taxon>
        <taxon>Magnoliopsida</taxon>
        <taxon>eudicotyledons</taxon>
        <taxon>Gunneridae</taxon>
        <taxon>Pentapetalae</taxon>
        <taxon>asterids</taxon>
        <taxon>lamiids</taxon>
        <taxon>Solanales</taxon>
        <taxon>Solanaceae</taxon>
        <taxon>Solanoideae</taxon>
        <taxon>Datureae</taxon>
        <taxon>Datura</taxon>
    </lineage>
</organism>
<proteinExistence type="predicted"/>
<feature type="compositionally biased region" description="Basic residues" evidence="1">
    <location>
        <begin position="310"/>
        <end position="319"/>
    </location>
</feature>
<evidence type="ECO:0000313" key="3">
    <source>
        <dbReference type="Proteomes" id="UP000823775"/>
    </source>
</evidence>
<sequence>MNEGGSIRYSRRPMAGQRFPQSLKYERLQRVFRNKMSIIDPKDVVVITGQYPMYFTANGLPMYGETLISDDESLSLFLRTPDIFRNHISITTLDIYAVVECSPVIPEINDNEFDFGDNTYLPGLNTGLSRSLTEIFNNDLVIVQQDASDSDIHSNHGLIEDDHSSDNEDVVNVEGEGHSDQNVNYHSIAIPYLDSTEESAEDFACMRDMVLFELHLGIPKNLKLSSQNMLLKEDINHWRIDMRLWSNAERELAEEWIQISIESMTAAFLSMRLSFAPEYIPPNEYVDPPVVQNCRRERQVVPRDREQRARRAGGGRGGRRQADHHLVDKENIFAGAEENATAIDDSDPSMTTPEVPYYLTFDFAVTSTEAQSVGYVTPPAAVLGFAQI</sequence>
<evidence type="ECO:0000313" key="2">
    <source>
        <dbReference type="EMBL" id="MCE3215600.1"/>
    </source>
</evidence>
<evidence type="ECO:0000256" key="1">
    <source>
        <dbReference type="SAM" id="MobiDB-lite"/>
    </source>
</evidence>
<protein>
    <submittedName>
        <fullName evidence="2">Uncharacterized protein</fullName>
    </submittedName>
</protein>
<feature type="compositionally biased region" description="Basic and acidic residues" evidence="1">
    <location>
        <begin position="299"/>
        <end position="309"/>
    </location>
</feature>
<keyword evidence="3" id="KW-1185">Reference proteome</keyword>